<sequence length="67" mass="7299">MPRKITLQPGAVTVIGDSEEGKDEAPMGASAQEELDSLCSLLKAYLVVREVSKEAAEVLRQEITKRL</sequence>
<evidence type="ECO:0000313" key="1">
    <source>
        <dbReference type="EMBL" id="MFB6490436.1"/>
    </source>
</evidence>
<comment type="caution">
    <text evidence="1">The sequence shown here is derived from an EMBL/GenBank/DDBJ whole genome shotgun (WGS) entry which is preliminary data.</text>
</comment>
<dbReference type="EMBL" id="JZWT02000009">
    <property type="protein sequence ID" value="MFB6490436.1"/>
    <property type="molecule type" value="Genomic_DNA"/>
</dbReference>
<gene>
    <name evidence="1" type="ORF">TU35_004160</name>
</gene>
<organism evidence="1 2">
    <name type="scientific">Thermoproteus sp. AZ2</name>
    <dbReference type="NCBI Taxonomy" id="1609232"/>
    <lineage>
        <taxon>Archaea</taxon>
        <taxon>Thermoproteota</taxon>
        <taxon>Thermoprotei</taxon>
        <taxon>Thermoproteales</taxon>
        <taxon>Thermoproteaceae</taxon>
        <taxon>Thermoproteus</taxon>
    </lineage>
</organism>
<accession>A0ACC6V0H7</accession>
<protein>
    <submittedName>
        <fullName evidence="1">Uncharacterized protein</fullName>
    </submittedName>
</protein>
<proteinExistence type="predicted"/>
<dbReference type="Proteomes" id="UP000033636">
    <property type="component" value="Unassembled WGS sequence"/>
</dbReference>
<name>A0ACC6V0H7_9CREN</name>
<evidence type="ECO:0000313" key="2">
    <source>
        <dbReference type="Proteomes" id="UP000033636"/>
    </source>
</evidence>
<reference evidence="1" key="1">
    <citation type="submission" date="2024-07" db="EMBL/GenBank/DDBJ databases">
        <title>Metagenome and Metagenome-Assembled Genomes of Archaea from a hot spring from the geothermal field of Los Azufres, Mexico.</title>
        <authorList>
            <person name="Marin-Paredes R."/>
            <person name="Martinez-Romero E."/>
            <person name="Servin-Garciduenas L.E."/>
        </authorList>
    </citation>
    <scope>NUCLEOTIDE SEQUENCE</scope>
</reference>